<dbReference type="InterPro" id="IPR036890">
    <property type="entry name" value="HATPase_C_sf"/>
</dbReference>
<evidence type="ECO:0000256" key="15">
    <source>
        <dbReference type="ARBA" id="ARBA00074306"/>
    </source>
</evidence>
<evidence type="ECO:0000256" key="9">
    <source>
        <dbReference type="ARBA" id="ARBA00022741"/>
    </source>
</evidence>
<comment type="catalytic activity">
    <reaction evidence="1">
        <text>ATP + protein L-histidine = ADP + protein N-phospho-L-histidine.</text>
        <dbReference type="EC" id="2.7.13.3"/>
    </reaction>
</comment>
<dbReference type="FunFam" id="1.10.287.130:FF:000004">
    <property type="entry name" value="Ethylene receptor 1"/>
    <property type="match status" value="1"/>
</dbReference>
<feature type="transmembrane region" description="Helical" evidence="18">
    <location>
        <begin position="240"/>
        <end position="259"/>
    </location>
</feature>
<dbReference type="OrthoDB" id="569347at2"/>
<dbReference type="InterPro" id="IPR036097">
    <property type="entry name" value="HisK_dim/P_sf"/>
</dbReference>
<proteinExistence type="inferred from homology"/>
<evidence type="ECO:0000256" key="6">
    <source>
        <dbReference type="ARBA" id="ARBA00022553"/>
    </source>
</evidence>
<dbReference type="PROSITE" id="PS50109">
    <property type="entry name" value="HIS_KIN"/>
    <property type="match status" value="1"/>
</dbReference>
<dbReference type="SMART" id="SM00387">
    <property type="entry name" value="HATPase_c"/>
    <property type="match status" value="1"/>
</dbReference>
<dbReference type="InterPro" id="IPR005467">
    <property type="entry name" value="His_kinase_dom"/>
</dbReference>
<keyword evidence="11" id="KW-0067">ATP-binding</keyword>
<dbReference type="RefSeq" id="WP_016877088.1">
    <property type="nucleotide sequence ID" value="NZ_AJLN01000061.1"/>
</dbReference>
<dbReference type="EC" id="2.7.13.3" evidence="4"/>
<keyword evidence="7" id="KW-0808">Transferase</keyword>
<dbReference type="SMART" id="SM00448">
    <property type="entry name" value="REC"/>
    <property type="match status" value="1"/>
</dbReference>
<dbReference type="CDD" id="cd00082">
    <property type="entry name" value="HisKA"/>
    <property type="match status" value="1"/>
</dbReference>
<dbReference type="InterPro" id="IPR004358">
    <property type="entry name" value="Sig_transdc_His_kin-like_C"/>
</dbReference>
<sequence>MQSKATKTEFPFLLNRTVLLATVLIPTIHFGLANISRTLSLENGTSVFWPSAGFYLAAVILLGYRIWPAILIGEFIVNYFLYYQNILTSLSISVIDLIDPLVTAFLINYFIKHRNLLERSADVFKFLVLLTPASVVSTTLATTTLCLSNNASWADYGEVWRTWYTAMIAGMLIVTPALLSLTLQSRQQVKLCWQQVLELAFLVVLVITISRIAFWGGYPVEYMTIPLLMWSAFRFRQRESTLLVILVTVIAVFGTARGFGSFSKESISQSLLLLQSFICVVAITTFVLSAVINENKKAAAKLRQANEELEERVEERTYELKEAKLVADSANQAKSEFLANMSHELRTPLNGILGYAQILQRSQTLVDNERKGIDIIYQCGSHLLTLINDILDLSKIEARKMELYPTDFHFPNFLQDVVEICQIRAKQKRIAFTYQPSQQLPIGIHTDEKRLRQVLINLLGNAIKFTDKGEVTFKVERADFVANATDDLSDVTQSVIKLRFQIEDTGVGMTPEQMEKIFLPFEQVGNAEKQAEGTGLGLAISQKIITLMGGIIQVQSQLGVGSSFWFEVELPTAGEWTQNLAGSQQKQIIGFEGKKRKILIVDDRWENRSLIANLLEPVGFEVIQAHNGKEGLDQAVECQPDLIITDLAMPVMDGLTMSKQLRKIPDIQNVIIIVSSASVFDFHRQEAMNAGCNDFLPKPVQVEELFLQLQNYLQLTWIYQTSDGLNTKNHDISPEVVEIILPPTSELVALHEAVQRCAVADIQTEANRIKQLNVKYTAFANQVLTLADEFEIEAIAALIEA</sequence>
<keyword evidence="5" id="KW-1003">Cell membrane</keyword>
<evidence type="ECO:0000256" key="18">
    <source>
        <dbReference type="SAM" id="Phobius"/>
    </source>
</evidence>
<dbReference type="Gene3D" id="1.10.287.130">
    <property type="match status" value="1"/>
</dbReference>
<comment type="subcellular location">
    <subcellularLocation>
        <location evidence="2">Cell membrane</location>
        <topology evidence="2">Multi-pass membrane protein</topology>
    </subcellularLocation>
</comment>
<dbReference type="GO" id="GO:0005524">
    <property type="term" value="F:ATP binding"/>
    <property type="evidence" value="ECO:0007669"/>
    <property type="project" value="UniProtKB-KW"/>
</dbReference>
<evidence type="ECO:0000256" key="1">
    <source>
        <dbReference type="ARBA" id="ARBA00000085"/>
    </source>
</evidence>
<evidence type="ECO:0000256" key="5">
    <source>
        <dbReference type="ARBA" id="ARBA00022475"/>
    </source>
</evidence>
<evidence type="ECO:0000256" key="3">
    <source>
        <dbReference type="ARBA" id="ARBA00006402"/>
    </source>
</evidence>
<keyword evidence="10" id="KW-0418">Kinase</keyword>
<evidence type="ECO:0000256" key="2">
    <source>
        <dbReference type="ARBA" id="ARBA00004651"/>
    </source>
</evidence>
<dbReference type="STRING" id="211165.GCA_000317285_01953"/>
<dbReference type="PANTHER" id="PTHR43047">
    <property type="entry name" value="TWO-COMPONENT HISTIDINE PROTEIN KINASE"/>
    <property type="match status" value="1"/>
</dbReference>
<evidence type="ECO:0000259" key="19">
    <source>
        <dbReference type="PROSITE" id="PS50109"/>
    </source>
</evidence>
<feature type="transmembrane region" description="Helical" evidence="18">
    <location>
        <begin position="123"/>
        <end position="143"/>
    </location>
</feature>
<dbReference type="Pfam" id="PF02518">
    <property type="entry name" value="HATPase_c"/>
    <property type="match status" value="1"/>
</dbReference>
<comment type="similarity">
    <text evidence="3">In the N-terminal section; belongs to the phytochrome family.</text>
</comment>
<name>A0A3S0ZCY1_CHLFR</name>
<dbReference type="SUPFAM" id="SSF52172">
    <property type="entry name" value="CheY-like"/>
    <property type="match status" value="1"/>
</dbReference>
<evidence type="ECO:0000313" key="21">
    <source>
        <dbReference type="EMBL" id="RUR73749.1"/>
    </source>
</evidence>
<dbReference type="SUPFAM" id="SSF47384">
    <property type="entry name" value="Homodimeric domain of signal transducing histidine kinase"/>
    <property type="match status" value="1"/>
</dbReference>
<evidence type="ECO:0000256" key="11">
    <source>
        <dbReference type="ARBA" id="ARBA00022840"/>
    </source>
</evidence>
<dbReference type="InterPro" id="IPR003661">
    <property type="entry name" value="HisK_dim/P_dom"/>
</dbReference>
<dbReference type="EMBL" id="RSCJ01000033">
    <property type="protein sequence ID" value="RUR73749.1"/>
    <property type="molecule type" value="Genomic_DNA"/>
</dbReference>
<feature type="coiled-coil region" evidence="17">
    <location>
        <begin position="288"/>
        <end position="326"/>
    </location>
</feature>
<evidence type="ECO:0000256" key="13">
    <source>
        <dbReference type="ARBA" id="ARBA00023012"/>
    </source>
</evidence>
<keyword evidence="14 18" id="KW-0472">Membrane</keyword>
<evidence type="ECO:0000259" key="20">
    <source>
        <dbReference type="PROSITE" id="PS50110"/>
    </source>
</evidence>
<dbReference type="FunFam" id="3.30.565.10:FF:000010">
    <property type="entry name" value="Sensor histidine kinase RcsC"/>
    <property type="match status" value="1"/>
</dbReference>
<dbReference type="InterPro" id="IPR011006">
    <property type="entry name" value="CheY-like_superfamily"/>
</dbReference>
<feature type="domain" description="Response regulatory" evidence="20">
    <location>
        <begin position="597"/>
        <end position="713"/>
    </location>
</feature>
<organism evidence="21 22">
    <name type="scientific">Chlorogloeopsis fritschii PCC 6912</name>
    <dbReference type="NCBI Taxonomy" id="211165"/>
    <lineage>
        <taxon>Bacteria</taxon>
        <taxon>Bacillati</taxon>
        <taxon>Cyanobacteriota</taxon>
        <taxon>Cyanophyceae</taxon>
        <taxon>Nostocales</taxon>
        <taxon>Chlorogloeopsidaceae</taxon>
        <taxon>Chlorogloeopsis</taxon>
    </lineage>
</organism>
<keyword evidence="9" id="KW-0547">Nucleotide-binding</keyword>
<dbReference type="PRINTS" id="PR00344">
    <property type="entry name" value="BCTRLSENSOR"/>
</dbReference>
<evidence type="ECO:0000256" key="17">
    <source>
        <dbReference type="SAM" id="Coils"/>
    </source>
</evidence>
<dbReference type="Gene3D" id="3.40.50.2300">
    <property type="match status" value="1"/>
</dbReference>
<keyword evidence="22" id="KW-1185">Reference proteome</keyword>
<gene>
    <name evidence="21" type="ORF">PCC6912_55260</name>
</gene>
<dbReference type="Proteomes" id="UP000268857">
    <property type="component" value="Unassembled WGS sequence"/>
</dbReference>
<keyword evidence="6 16" id="KW-0597">Phosphoprotein</keyword>
<evidence type="ECO:0000256" key="14">
    <source>
        <dbReference type="ARBA" id="ARBA00023136"/>
    </source>
</evidence>
<evidence type="ECO:0000313" key="22">
    <source>
        <dbReference type="Proteomes" id="UP000268857"/>
    </source>
</evidence>
<keyword evidence="12 18" id="KW-1133">Transmembrane helix</keyword>
<protein>
    <recommendedName>
        <fullName evidence="15">Circadian input-output histidine kinase CikA</fullName>
        <ecNumber evidence="4">2.7.13.3</ecNumber>
    </recommendedName>
</protein>
<reference evidence="21 22" key="1">
    <citation type="journal article" date="2019" name="Genome Biol. Evol.">
        <title>Day and night: Metabolic profiles and evolutionary relationships of six axenic non-marine cyanobacteria.</title>
        <authorList>
            <person name="Will S.E."/>
            <person name="Henke P."/>
            <person name="Boedeker C."/>
            <person name="Huang S."/>
            <person name="Brinkmann H."/>
            <person name="Rohde M."/>
            <person name="Jarek M."/>
            <person name="Friedl T."/>
            <person name="Seufert S."/>
            <person name="Schumacher M."/>
            <person name="Overmann J."/>
            <person name="Neumann-Schaal M."/>
            <person name="Petersen J."/>
        </authorList>
    </citation>
    <scope>NUCLEOTIDE SEQUENCE [LARGE SCALE GENOMIC DNA]</scope>
    <source>
        <strain evidence="21 22">PCC 6912</strain>
    </source>
</reference>
<dbReference type="SMART" id="SM00388">
    <property type="entry name" value="HisKA"/>
    <property type="match status" value="1"/>
</dbReference>
<dbReference type="Pfam" id="PF00072">
    <property type="entry name" value="Response_reg"/>
    <property type="match status" value="1"/>
</dbReference>
<dbReference type="Pfam" id="PF00512">
    <property type="entry name" value="HisKA"/>
    <property type="match status" value="1"/>
</dbReference>
<dbReference type="SUPFAM" id="SSF55874">
    <property type="entry name" value="ATPase domain of HSP90 chaperone/DNA topoisomerase II/histidine kinase"/>
    <property type="match status" value="1"/>
</dbReference>
<dbReference type="InterPro" id="IPR003594">
    <property type="entry name" value="HATPase_dom"/>
</dbReference>
<feature type="transmembrane region" description="Helical" evidence="18">
    <location>
        <begin position="12"/>
        <end position="35"/>
    </location>
</feature>
<accession>A0A3S0ZCY1</accession>
<feature type="transmembrane region" description="Helical" evidence="18">
    <location>
        <begin position="196"/>
        <end position="220"/>
    </location>
</feature>
<evidence type="ECO:0000256" key="4">
    <source>
        <dbReference type="ARBA" id="ARBA00012438"/>
    </source>
</evidence>
<evidence type="ECO:0000256" key="8">
    <source>
        <dbReference type="ARBA" id="ARBA00022692"/>
    </source>
</evidence>
<dbReference type="GO" id="GO:0000155">
    <property type="term" value="F:phosphorelay sensor kinase activity"/>
    <property type="evidence" value="ECO:0007669"/>
    <property type="project" value="InterPro"/>
</dbReference>
<evidence type="ECO:0000256" key="7">
    <source>
        <dbReference type="ARBA" id="ARBA00022679"/>
    </source>
</evidence>
<feature type="transmembrane region" description="Helical" evidence="18">
    <location>
        <begin position="271"/>
        <end position="292"/>
    </location>
</feature>
<dbReference type="Pfam" id="PF05231">
    <property type="entry name" value="MASE1"/>
    <property type="match status" value="1"/>
</dbReference>
<keyword evidence="13" id="KW-0902">Two-component regulatory system</keyword>
<dbReference type="CDD" id="cd17546">
    <property type="entry name" value="REC_hyHK_CKI1_RcsC-like"/>
    <property type="match status" value="1"/>
</dbReference>
<feature type="transmembrane region" description="Helical" evidence="18">
    <location>
        <begin position="87"/>
        <end position="111"/>
    </location>
</feature>
<evidence type="ECO:0000256" key="10">
    <source>
        <dbReference type="ARBA" id="ARBA00022777"/>
    </source>
</evidence>
<evidence type="ECO:0000256" key="16">
    <source>
        <dbReference type="PROSITE-ProRule" id="PRU00169"/>
    </source>
</evidence>
<dbReference type="AlphaFoldDB" id="A0A3S0ZCY1"/>
<feature type="modified residue" description="4-aspartylphosphate" evidence="16">
    <location>
        <position position="646"/>
    </location>
</feature>
<feature type="domain" description="Histidine kinase" evidence="19">
    <location>
        <begin position="340"/>
        <end position="572"/>
    </location>
</feature>
<dbReference type="CDD" id="cd16922">
    <property type="entry name" value="HATPase_EvgS-ArcB-TorS-like"/>
    <property type="match status" value="1"/>
</dbReference>
<dbReference type="GO" id="GO:0005886">
    <property type="term" value="C:plasma membrane"/>
    <property type="evidence" value="ECO:0007669"/>
    <property type="project" value="UniProtKB-SubCell"/>
</dbReference>
<evidence type="ECO:0000256" key="12">
    <source>
        <dbReference type="ARBA" id="ARBA00022989"/>
    </source>
</evidence>
<comment type="caution">
    <text evidence="21">The sequence shown here is derived from an EMBL/GenBank/DDBJ whole genome shotgun (WGS) entry which is preliminary data.</text>
</comment>
<dbReference type="Gene3D" id="3.30.565.10">
    <property type="entry name" value="Histidine kinase-like ATPase, C-terminal domain"/>
    <property type="match status" value="1"/>
</dbReference>
<keyword evidence="17" id="KW-0175">Coiled coil</keyword>
<dbReference type="InterPro" id="IPR007895">
    <property type="entry name" value="MASE1"/>
</dbReference>
<keyword evidence="8 18" id="KW-0812">Transmembrane</keyword>
<dbReference type="PROSITE" id="PS50110">
    <property type="entry name" value="RESPONSE_REGULATORY"/>
    <property type="match status" value="1"/>
</dbReference>
<feature type="transmembrane region" description="Helical" evidence="18">
    <location>
        <begin position="47"/>
        <end position="67"/>
    </location>
</feature>
<dbReference type="InterPro" id="IPR001789">
    <property type="entry name" value="Sig_transdc_resp-reg_receiver"/>
</dbReference>
<feature type="transmembrane region" description="Helical" evidence="18">
    <location>
        <begin position="163"/>
        <end position="184"/>
    </location>
</feature>